<evidence type="ECO:0000313" key="8">
    <source>
        <dbReference type="Proteomes" id="UP001597299"/>
    </source>
</evidence>
<feature type="binding site" evidence="5">
    <location>
        <position position="147"/>
    </location>
    <ligand>
        <name>Mo-molybdopterin</name>
        <dbReference type="ChEBI" id="CHEBI:71302"/>
    </ligand>
    <ligandPart>
        <name>Mo</name>
        <dbReference type="ChEBI" id="CHEBI:28685"/>
    </ligandPart>
</feature>
<dbReference type="InterPro" id="IPR006311">
    <property type="entry name" value="TAT_signal"/>
</dbReference>
<feature type="binding site" evidence="5">
    <location>
        <begin position="90"/>
        <end position="91"/>
    </location>
    <ligand>
        <name>Mo-molybdopterin</name>
        <dbReference type="ChEBI" id="CHEBI:71302"/>
    </ligand>
</feature>
<dbReference type="EMBL" id="JBHUHD010000001">
    <property type="protein sequence ID" value="MFD2141257.1"/>
    <property type="molecule type" value="Genomic_DNA"/>
</dbReference>
<comment type="similarity">
    <text evidence="5">Belongs to the MsrP family.</text>
</comment>
<protein>
    <recommendedName>
        <fullName evidence="5">Protein-methionine-sulfoxide reductase catalytic subunit MsrP</fullName>
        <ecNumber evidence="5">1.8.5.-</ecNumber>
    </recommendedName>
</protein>
<comment type="function">
    <text evidence="5">Part of the MsrPQ system that repairs oxidized periplasmic proteins containing methionine sulfoxide residues (Met-O), using respiratory chain electrons. Thus protects these proteins from oxidative-stress damage caused by reactive species of oxygen and chlorine generated by the host defense mechanisms. MsrPQ is essential for the maintenance of envelope integrity under bleach stress, rescuing a wide series of structurally unrelated periplasmic proteins from methionine oxidation. The catalytic subunit MsrP is non-stereospecific, being able to reduce both (R-) and (S-) diastereoisomers of methionine sulfoxide.</text>
</comment>
<feature type="binding site" evidence="5">
    <location>
        <position position="87"/>
    </location>
    <ligand>
        <name>Mo-molybdopterin</name>
        <dbReference type="ChEBI" id="CHEBI:71302"/>
    </ligand>
</feature>
<dbReference type="Pfam" id="PF00174">
    <property type="entry name" value="Oxidored_molyb"/>
    <property type="match status" value="1"/>
</dbReference>
<dbReference type="RefSeq" id="WP_213350229.1">
    <property type="nucleotide sequence ID" value="NZ_JAHBGB010000002.1"/>
</dbReference>
<dbReference type="PANTHER" id="PTHR43032">
    <property type="entry name" value="PROTEIN-METHIONINE-SULFOXIDE REDUCTASE"/>
    <property type="match status" value="1"/>
</dbReference>
<feature type="binding site" evidence="5">
    <location>
        <position position="182"/>
    </location>
    <ligand>
        <name>Mo-molybdopterin</name>
        <dbReference type="ChEBI" id="CHEBI:71302"/>
    </ligand>
</feature>
<evidence type="ECO:0000256" key="5">
    <source>
        <dbReference type="HAMAP-Rule" id="MF_01206"/>
    </source>
</evidence>
<evidence type="ECO:0000256" key="2">
    <source>
        <dbReference type="ARBA" id="ARBA00022723"/>
    </source>
</evidence>
<comment type="subunit">
    <text evidence="5">Heterodimer of a catalytic subunit (MsrP) and a heme-binding subunit (MsrQ).</text>
</comment>
<gene>
    <name evidence="5 7" type="primary">msrP</name>
    <name evidence="7" type="ORF">ACFSNC_12645</name>
</gene>
<reference evidence="8" key="1">
    <citation type="journal article" date="2019" name="Int. J. Syst. Evol. Microbiol.">
        <title>The Global Catalogue of Microorganisms (GCM) 10K type strain sequencing project: providing services to taxonomists for standard genome sequencing and annotation.</title>
        <authorList>
            <consortium name="The Broad Institute Genomics Platform"/>
            <consortium name="The Broad Institute Genome Sequencing Center for Infectious Disease"/>
            <person name="Wu L."/>
            <person name="Ma J."/>
        </authorList>
    </citation>
    <scope>NUCLEOTIDE SEQUENCE [LARGE SCALE GENOMIC DNA]</scope>
    <source>
        <strain evidence="8">CCM 7435</strain>
    </source>
</reference>
<feature type="domain" description="Oxidoreductase molybdopterin-binding" evidence="6">
    <location>
        <begin position="111"/>
        <end position="264"/>
    </location>
</feature>
<feature type="binding site" evidence="5">
    <location>
        <position position="235"/>
    </location>
    <ligand>
        <name>Mo-molybdopterin</name>
        <dbReference type="ChEBI" id="CHEBI:71302"/>
    </ligand>
</feature>
<comment type="caution">
    <text evidence="7">The sequence shown here is derived from an EMBL/GenBank/DDBJ whole genome shotgun (WGS) entry which is preliminary data.</text>
</comment>
<dbReference type="InterPro" id="IPR036374">
    <property type="entry name" value="OxRdtase_Mopterin-bd_sf"/>
</dbReference>
<evidence type="ECO:0000256" key="3">
    <source>
        <dbReference type="ARBA" id="ARBA00022729"/>
    </source>
</evidence>
<name>A0ABW4YYG8_9HYPH</name>
<dbReference type="NCBIfam" id="NF003767">
    <property type="entry name" value="PRK05363.1"/>
    <property type="match status" value="1"/>
</dbReference>
<dbReference type="InterPro" id="IPR022867">
    <property type="entry name" value="MsrP"/>
</dbReference>
<feature type="binding site" evidence="5">
    <location>
        <begin position="246"/>
        <end position="248"/>
    </location>
    <ligand>
        <name>Mo-molybdopterin</name>
        <dbReference type="ChEBI" id="CHEBI:71302"/>
    </ligand>
</feature>
<evidence type="ECO:0000259" key="6">
    <source>
        <dbReference type="Pfam" id="PF00174"/>
    </source>
</evidence>
<dbReference type="Gene3D" id="3.90.420.10">
    <property type="entry name" value="Oxidoreductase, molybdopterin-binding domain"/>
    <property type="match status" value="1"/>
</dbReference>
<comment type="catalytic activity">
    <reaction evidence="5">
        <text>L-methionyl-[protein] + a quinone + H2O = L-methionyl-(R)-S-oxide-[protein] + a quinol</text>
        <dbReference type="Rhea" id="RHEA:51296"/>
        <dbReference type="Rhea" id="RHEA-COMP:12313"/>
        <dbReference type="Rhea" id="RHEA-COMP:12314"/>
        <dbReference type="ChEBI" id="CHEBI:15377"/>
        <dbReference type="ChEBI" id="CHEBI:16044"/>
        <dbReference type="ChEBI" id="CHEBI:24646"/>
        <dbReference type="ChEBI" id="CHEBI:45764"/>
        <dbReference type="ChEBI" id="CHEBI:132124"/>
    </reaction>
</comment>
<keyword evidence="1 5" id="KW-0500">Molybdenum</keyword>
<dbReference type="SUPFAM" id="SSF56524">
    <property type="entry name" value="Oxidoreductase molybdopterin-binding domain"/>
    <property type="match status" value="1"/>
</dbReference>
<keyword evidence="4 5" id="KW-0560">Oxidoreductase</keyword>
<dbReference type="GO" id="GO:0016491">
    <property type="term" value="F:oxidoreductase activity"/>
    <property type="evidence" value="ECO:0007669"/>
    <property type="project" value="UniProtKB-KW"/>
</dbReference>
<evidence type="ECO:0000313" key="7">
    <source>
        <dbReference type="EMBL" id="MFD2141257.1"/>
    </source>
</evidence>
<organism evidence="7 8">
    <name type="scientific">Ancylobacter oerskovii</name>
    <dbReference type="NCBI Taxonomy" id="459519"/>
    <lineage>
        <taxon>Bacteria</taxon>
        <taxon>Pseudomonadati</taxon>
        <taxon>Pseudomonadota</taxon>
        <taxon>Alphaproteobacteria</taxon>
        <taxon>Hyphomicrobiales</taxon>
        <taxon>Xanthobacteraceae</taxon>
        <taxon>Ancylobacter</taxon>
    </lineage>
</organism>
<dbReference type="PROSITE" id="PS51318">
    <property type="entry name" value="TAT"/>
    <property type="match status" value="1"/>
</dbReference>
<dbReference type="EC" id="1.8.5.-" evidence="5"/>
<comment type="PTM">
    <text evidence="5">Predicted to be exported by the Tat system. The position of the signal peptide cleavage has not been experimentally proven.</text>
</comment>
<comment type="cofactor">
    <cofactor evidence="5">
        <name>Mo-molybdopterin</name>
        <dbReference type="ChEBI" id="CHEBI:71302"/>
    </cofactor>
    <text evidence="5">Binds 1 Mo-molybdopterin (Mo-MPT) cofactor per subunit.</text>
</comment>
<evidence type="ECO:0000256" key="4">
    <source>
        <dbReference type="ARBA" id="ARBA00023002"/>
    </source>
</evidence>
<dbReference type="PANTHER" id="PTHR43032:SF3">
    <property type="entry name" value="PROTEIN-METHIONINE-SULFOXIDE REDUCTASE CATALYTIC SUBUNIT MSRP"/>
    <property type="match status" value="1"/>
</dbReference>
<keyword evidence="8" id="KW-1185">Reference proteome</keyword>
<comment type="caution">
    <text evidence="5">Lacks conserved residue(s) required for the propagation of feature annotation.</text>
</comment>
<keyword evidence="2 5" id="KW-0479">Metal-binding</keyword>
<comment type="catalytic activity">
    <reaction evidence="5">
        <text>L-methionyl-[protein] + a quinone + H2O = L-methionyl-(S)-S-oxide-[protein] + a quinol</text>
        <dbReference type="Rhea" id="RHEA:51292"/>
        <dbReference type="Rhea" id="RHEA-COMP:12313"/>
        <dbReference type="Rhea" id="RHEA-COMP:12315"/>
        <dbReference type="ChEBI" id="CHEBI:15377"/>
        <dbReference type="ChEBI" id="CHEBI:16044"/>
        <dbReference type="ChEBI" id="CHEBI:24646"/>
        <dbReference type="ChEBI" id="CHEBI:44120"/>
        <dbReference type="ChEBI" id="CHEBI:132124"/>
    </reaction>
</comment>
<accession>A0ABW4YYG8</accession>
<sequence>MLIRRHRPWELPESAATPEAVYLSRRHLLGAGAGLLAAAGVGLPATAAPTPGNPDLDPTKDLYPAKRNEAFTLDRPVTPAEISGNYNNFYEFGSDRRNYQVADIAERMPRRPWTVKIDGLVETPREVGIDDIIRAMSLEERLYRHRCVEAWSMAVPWTGFPVRAFVDYAKPLSGAKYIRMETFVNPAVAPAQNRFIYPWPYVEGITMAEGMNDLAFFVTGVYGKPAPNQYGAPLRLALPWKYGFKSVKSIVRISFVAERPVGLWEQVQGREYGFWANVNPEVPHPRWSQASERDIGTGERRPTLLYNGYGEQVAGLYAGMDKTEKLFM</sequence>
<dbReference type="InterPro" id="IPR000572">
    <property type="entry name" value="OxRdtase_Mopterin-bd_dom"/>
</dbReference>
<dbReference type="HAMAP" id="MF_01206">
    <property type="entry name" value="MsrP"/>
    <property type="match status" value="1"/>
</dbReference>
<evidence type="ECO:0000256" key="1">
    <source>
        <dbReference type="ARBA" id="ARBA00022505"/>
    </source>
</evidence>
<proteinExistence type="inferred from homology"/>
<keyword evidence="3 5" id="KW-0732">Signal</keyword>
<dbReference type="Proteomes" id="UP001597299">
    <property type="component" value="Unassembled WGS sequence"/>
</dbReference>